<keyword evidence="1" id="KW-0175">Coiled coil</keyword>
<reference evidence="3 4" key="1">
    <citation type="submission" date="2013-05" db="EMBL/GenBank/DDBJ databases">
        <authorList>
            <person name="Harkins D.M."/>
            <person name="Durkin A.S."/>
            <person name="Brinkac L.M."/>
            <person name="Haft D.H."/>
            <person name="Selengut J.D."/>
            <person name="Sanka R."/>
            <person name="DePew J."/>
            <person name="Purushe J."/>
            <person name="Hartskeerl R.A."/>
            <person name="Ahmed A."/>
            <person name="van der Linden H."/>
            <person name="Goris M.G.A."/>
            <person name="Vinetz J.M."/>
            <person name="Sutton G.G."/>
            <person name="Nierman W.C."/>
            <person name="Fouts D.E."/>
        </authorList>
    </citation>
    <scope>NUCLEOTIDE SEQUENCE [LARGE SCALE GENOMIC DNA]</scope>
    <source>
        <strain evidence="3 4">10</strain>
    </source>
</reference>
<evidence type="ECO:0000313" key="3">
    <source>
        <dbReference type="EMBL" id="EQA37955.1"/>
    </source>
</evidence>
<feature type="region of interest" description="Disordered" evidence="2">
    <location>
        <begin position="2118"/>
        <end position="2154"/>
    </location>
</feature>
<dbReference type="STRING" id="1049790.LEP1GSC047_4414"/>
<dbReference type="EMBL" id="AHMM02000015">
    <property type="protein sequence ID" value="EQA37955.1"/>
    <property type="molecule type" value="Genomic_DNA"/>
</dbReference>
<gene>
    <name evidence="3" type="ORF">LEP1GSC047_4414</name>
</gene>
<feature type="coiled-coil region" evidence="1">
    <location>
        <begin position="625"/>
        <end position="662"/>
    </location>
</feature>
<evidence type="ECO:0000256" key="1">
    <source>
        <dbReference type="SAM" id="Coils"/>
    </source>
</evidence>
<feature type="coiled-coil region" evidence="1">
    <location>
        <begin position="554"/>
        <end position="588"/>
    </location>
</feature>
<dbReference type="Proteomes" id="UP000018719">
    <property type="component" value="Unassembled WGS sequence"/>
</dbReference>
<proteinExistence type="predicted"/>
<name>V6HM43_9LEPT</name>
<sequence>MDARTIFSLFRQFRWIRSVSDSWEFRTCAHGFLFLPHSFHKTALALLFIFLYEFFLLPSWLGLSADPFGATFKERNKPQGRLDTYYDAAKRAKDESTWQAVVESGKRILSLEWEANASVEIEAELKKLSTGSRERDAKSAELDERKRTVKAGWQEDLNQEIESKRGVWRATVESKQYIDQFDSSKKDRIANELKRLVERAELAKNQETGDAASKLNAWDSVVNADIAKIRSDFWEKDLVQIGDRIRSSVPTLSDTEKASFEAELEKVRKYYENLFSLQETSIVLTARQNMIRTLNRDIDLSIARSGDPRELANLLIERTRDRIHPITGELLDSLKNPLEIPILFDQISSSDPQAKILTALQNGQALWEQAIQDLIVKKLQYDRGADASRVRAEEQWSRAYSYIVEQRNLWTDTISKQIEQGLKLWDASEAELQKNKQAATEELNRYIGISQEQFLGHLSGMENVLFSSSDTIKTIVGNISWLEEQIESETFKGNGTSDYVLALKSQRAQWVALQTNFRKYVSEVQDKIHNEDIRGTGTGPGLLDRQGGSDPYVYSVAEFDLKIAQAELAELERKKQRAEDVYSFALNHASTADGVALEEEKKAAEAAYLTEKDKYLALLKSLNESSALEDAKKKAEEVRKRLQLAQSDLDNAKLKYEQAKQLQILLVNLSANPGTNADDLLGEIGSVASLDSLNYPGQNENRGIRYEILQSDLQISEAREKLKQNEQVYFSKNYERGNALRSQSFFNDLWNRIQSFEASKTNLSLLEGVLADPDKSLLQKVDLLLDPSDKTLVTVYGNSGAQEIRKRLSSLKDSYFRTVNVAKEGFNPVQKPFLQAAIERYGDSFSPLQSKSSELLSQFTNLQKDQYVLHLGELDSVYSTLDALGEKGLDKSYLQLDSFLVYKNAYSSALGKWNDSVGEFTKAKTSFDSALAEYRAYASEHPNSETSPEHQIQIQKLTEAFGLYGQAGSKLESYWEDVSARANHLRYESLDRLTRATSLVDVSLLDLNTRKDLKNQFNLLRGFFSKKDGSGKEIEDDLTALNRSIGTKFAGFGEALSSYAAAFSGVRGAIEEKTGILLSLSSLFTSLVEEQRFSVTAQKAQLGFLTDEGASIQSLQETLGSVDLLAKTEAAKLDKETVDLLYTILVEELEGRSSGERRLDAVYLKLSSRLDAALFSWNGSADSIREIRAIQTVLSTIKNSYPSLSDSLGDDEKFAKLSESLAKSRTRSGLTLAFYLGENGFLSEADRTTLRMSDNENDRRKVSEFYSFGSTFQFGQQSIQSISGYLNLSNAMRNFGEGVKSGAILSGLRDDYFKEQEEQANGLFRELIQAAQIGSYTSQDFYKDSVKQAAGPDLYDSSKIKEKRTEFLNFLSGLGGPEEKLEKLLSSPEVLKNIFGNLNVDSIRTDLSSWKSEISASVSRFESYDTDLAKGFGEVSANFDSFLSFFEHPSKVWMHEYANSSVLYLSALFQMEDSNRPKQDAAPDRDGNLPGSPLWVPTYFDSNGKLPWEAGYNSGALRVVGYERTLSNLDPNLPAGGEKSALVLKKEALDGLLSSWSQKKTDLESRLGEYRSKLSEWKGFREAHPNSFGEEPEYLRLSRDLNELASRVLKLHSESLTLFNDTQTKFAEFRAEESYLLRQAKARLGLNSTQLFVPEYLLGSGNAVLPGPGLGSGIASLPADWRDLLLSDPGSFLKISGNRSELIQQLALLDTRQFWENSQYSSAGENGIYFTPFLLSTKNAGLQGAANLVKAKQNLWLSSLESRKAPVESLEDRISALQYRIVYYGEGSGPNRIGQEALISIVARIKEFLLDKSLGGVEFNPALTDVVNSAGAYTDEMENLKYLQSRLNVSFDASNASKTGADEAKKTVEEVRSLVSELSALAGALDRSGLPPYASLGRIQSILEKYDSIQSKSKDSKYFQDTYGGPGGILGNRWNEAFESYRSILGDSEILLSEGVRQKLGDLREFAWESYKRNLVSSYLTDRVGNPVLEDFLIELKRGSYYAFSQSGGTIKIDSKFLGQSLREDQIQEIKSYLEPFDKKARIANAGIIADLDSFIRENDPELRSSLREFALVSSYAKVSETIHNGGILPDRDLPVELKDYALLASFEFFLKNSREEREVPVGTPTDLAGSPANGGTPTSGGSPANGGTPATQKKLVSKYDPLDANSRRRAMSDFLLKLGPVHKKDSDGRLVPDLERQARIISLTEEYLSNYSSRNPSYYLSSQSLQDLEAKMAFYSRGSGVEGGSSSPSELSVTDQASLSAWILDQKYSSSEGAVQEMARIEFLLSHYYGESLEDPKSTTGSSGLDPRASAHGYFSVMDSYFESKGLAALTDQEKTNFKLLLSGAADPFGLSLYSPLGILAQESYLRNVSYGEEYQSFLKDLKEESKRLTKASVGLDALTRKEKFVNDFKRGILQIRSYESYLTIPYQGDPDVRDEARIEARLRELEKDAEGKLGGLFHLLETQKSFIFDQTKLADALPADPIQTVADLNPGIRSLAKFVNSSYAVSDEVHSKNQDGKFAFEDRLVEIRSRMNQSVNVVSAGSVEYDRYAKEVGRQSGVLASLKSTITSAGDTYLVLRGLVQNGTDAVANLNVAYQGFLSANQALEGDGTGLGLKKEYENASNLVNSLQVAYQNQEKSVSDAYSLMLSKQADFDKKAALFDYFNLLEYSKHVVYSGDAFGGAETSDLDSVPAGLIDTPIRLAKSRKESAVKAYSDKREEVRILQARVDSQVTKEQLASETVSEKAEVTRWASLAVQFGEVESKIRTRISLLQTEIAKKESLVDQAMDRVWSIQVADWGGMGMISSLSGSLDFGGAAYVKTESWQRDKDRILDGLVTGRLGVADIVTAYNPGYSPAMHAIGLSSYDVGDFLQTWGRILRPASGPTPAENVFIAANSAAIWAWNPYDLRTSSGSGIEYQQRYDEGLGFYIGTNLFAANMLSAICWTCPAGWAYLNTVNSYNNSYSSLKGNVADLTSKAASLKSKYAELQHLTDIDTIEKLKSVLLEFGMDSSELDRLVLGSGKLNQLVWKPSEDPAASVMSFNDLVGSNGLRLAQQKAIHDEFGNFVRKDSVTAGLMTSAAEGLDVYGRKTSLMLSADEFVDALSVLARTQYSVARDAYYLKAESVVQKASDGTMVKVDKQVVWDDREQFLYDLMKKISKTANGESIAKNIETEIYKQLISDYMGQSGVVSNLFQAELEQRALEQRSLWSLKETQFYDSKAEWVENLKYLKQTGDKRWDNMTLEFRSHLESWRKEWNEIHKTNQGVFLSRIESALEEKEKWTENFLRMSSQLADEAAISELYNSISGLVDGLKSSLPEGISLNANVNSILQAVLEKKPGGFASGLIDRAKSIDTNFFLNAVKQYNFNDSGVFDKFKALMKETDKLSQNLVILQAFESLLGLPEAFGKAVQAQNEGVEKQMDSIAMNGAFARMGSGYVRQIKNAAGQEEIQALPTFIYYHYTTPKVFPDVKDASGKSWDMGKPSEFLNSSEAPSPEEITMMLRLAKTKLQSDFKKTLNPEKKRNYELELGLFQADELGQAAQSFAAGIANGQSLACAGRSLEDCTESALTAGLLVGEVTDGDFGWKQFQQFYATLTLKKEFDKRKAKGDVIRDRKKSGMGRFYGQATAILGGLGDFIQNGVQAVTSFSQAIVRGIGATFSGNWEGTHEAMKETRDYLNKAKSSALYSITGMVDFNLFLGDLVNEAGGMLINELSFKTKVVSMGMLDFGTFKTDHSDLNKSIAAGYGELDKSREKYMSEEHRVYSRNANYLYKNDQVIGCDRYDRLGGLHGNSKPCIPRMF</sequence>
<accession>V6HM43</accession>
<evidence type="ECO:0000313" key="4">
    <source>
        <dbReference type="Proteomes" id="UP000018719"/>
    </source>
</evidence>
<protein>
    <submittedName>
        <fullName evidence="3">Uncharacterized protein</fullName>
    </submittedName>
</protein>
<evidence type="ECO:0000256" key="2">
    <source>
        <dbReference type="SAM" id="MobiDB-lite"/>
    </source>
</evidence>
<dbReference type="RefSeq" id="WP_020988474.1">
    <property type="nucleotide sequence ID" value="NZ_AHMM02000015.1"/>
</dbReference>
<organism evidence="3 4">
    <name type="scientific">Leptospira inadai serovar Lyme str. 10</name>
    <dbReference type="NCBI Taxonomy" id="1049790"/>
    <lineage>
        <taxon>Bacteria</taxon>
        <taxon>Pseudomonadati</taxon>
        <taxon>Spirochaetota</taxon>
        <taxon>Spirochaetia</taxon>
        <taxon>Leptospirales</taxon>
        <taxon>Leptospiraceae</taxon>
        <taxon>Leptospira</taxon>
    </lineage>
</organism>
<comment type="caution">
    <text evidence="3">The sequence shown here is derived from an EMBL/GenBank/DDBJ whole genome shotgun (WGS) entry which is preliminary data.</text>
</comment>
<feature type="compositionally biased region" description="Polar residues" evidence="2">
    <location>
        <begin position="2134"/>
        <end position="2143"/>
    </location>
</feature>